<reference evidence="1 2" key="1">
    <citation type="submission" date="2016-10" db="EMBL/GenBank/DDBJ databases">
        <authorList>
            <person name="Varghese N."/>
            <person name="Submissions S."/>
        </authorList>
    </citation>
    <scope>NUCLEOTIDE SEQUENCE [LARGE SCALE GENOMIC DNA]</scope>
    <source>
        <strain evidence="1 2">DSM 21619</strain>
    </source>
</reference>
<protein>
    <recommendedName>
        <fullName evidence="3">Phage protein</fullName>
    </recommendedName>
</protein>
<organism evidence="1 2">
    <name type="scientific">Terribacillus saccharophilus</name>
    <dbReference type="NCBI Taxonomy" id="361277"/>
    <lineage>
        <taxon>Bacteria</taxon>
        <taxon>Bacillati</taxon>
        <taxon>Bacillota</taxon>
        <taxon>Bacilli</taxon>
        <taxon>Bacillales</taxon>
        <taxon>Bacillaceae</taxon>
        <taxon>Terribacillus</taxon>
    </lineage>
</organism>
<sequence>MIRSEMYLEYLQVRQEIIKDLLEGDTLPEIEQSLEQDYRIKMFSSEERTMFEEMYLDYTFLINGYYPLFEED</sequence>
<accession>A0AAX2EDN1</accession>
<dbReference type="RefSeq" id="WP_093880066.1">
    <property type="nucleotide sequence ID" value="NZ_FOCD01000001.1"/>
</dbReference>
<dbReference type="EMBL" id="FOCD01000001">
    <property type="protein sequence ID" value="SEM86562.1"/>
    <property type="molecule type" value="Genomic_DNA"/>
</dbReference>
<name>A0AAX2EDN1_9BACI</name>
<gene>
    <name evidence="1" type="ORF">SAMN04489762_1239</name>
</gene>
<evidence type="ECO:0008006" key="3">
    <source>
        <dbReference type="Google" id="ProtNLM"/>
    </source>
</evidence>
<dbReference type="Proteomes" id="UP000199735">
    <property type="component" value="Unassembled WGS sequence"/>
</dbReference>
<proteinExistence type="predicted"/>
<evidence type="ECO:0000313" key="1">
    <source>
        <dbReference type="EMBL" id="SEM86562.1"/>
    </source>
</evidence>
<comment type="caution">
    <text evidence="1">The sequence shown here is derived from an EMBL/GenBank/DDBJ whole genome shotgun (WGS) entry which is preliminary data.</text>
</comment>
<dbReference type="AlphaFoldDB" id="A0AAX2EDN1"/>
<evidence type="ECO:0000313" key="2">
    <source>
        <dbReference type="Proteomes" id="UP000199735"/>
    </source>
</evidence>